<feature type="non-terminal residue" evidence="3">
    <location>
        <position position="769"/>
    </location>
</feature>
<dbReference type="OrthoDB" id="5542990at2759"/>
<feature type="chain" id="PRO_5040932479" evidence="2">
    <location>
        <begin position="23"/>
        <end position="769"/>
    </location>
</feature>
<evidence type="ECO:0000256" key="1">
    <source>
        <dbReference type="SAM" id="MobiDB-lite"/>
    </source>
</evidence>
<feature type="signal peptide" evidence="2">
    <location>
        <begin position="1"/>
        <end position="22"/>
    </location>
</feature>
<protein>
    <submittedName>
        <fullName evidence="3">Uncharacterized protein</fullName>
    </submittedName>
</protein>
<keyword evidence="4" id="KW-1185">Reference proteome</keyword>
<sequence>MSLLGPLQILVVLTAALATALAQTTISAEDGQKEEVNSKDVSGSAIDTSQMDLLSGIPTVGATVVGIIQLVPPPVKRQSVHLENLLEWLTDRIENDFMVTMCSCAGKCHTQTYEPNEEALKHRIRSNIGISGINRCTGSELLTAEDLVAIIQEGSGNTLLHLARLAGYPHMNRLIKAVNIIQYSPTHGRSVITWQLLGLAVMYYIPRFFSICANLILRFWRCLHTCLRRIRNRPPIDRSYASRLAFDYRMADLARHRMIFQHTPWVRFGLYYIMMELRKKHMSVQKWTDGDERGDDILNNVVDTYRMDYMLKVALIVATDKCSAARLLYSIALHSIRVMSLFRYVGSAPPYVVTSSFSTVACKLHQTTLVISHEKINELYWHMYPPADADHEYGSTDSHHAHSAYDLMIKIFCSSMGDMVLDSMDTRVLINLALIDLPVSMEDSKAAPIARQSSITTAGAARTPAPAEDLHDNAAGNLSPIRNPDASAADSLASMRNSNYSAAGNLSPIRNPDASATGSLASIRNSDYSVAGSLASIVISDYSAADSPAPIRSPDVSPAGSLAPIRNSDTSAAGSLASIVNTDYSAAVSPAPISNLDYSAASISAPAHETNNSDTDILTPIRNPGASASGSLASIRNSDASATSILVPAGHTNDSNEGSLSPIRNPDASGAVSLASLRNTDVGATGSQMPIRNPDASAASISAPADDANYSNVGNLSPIRNSDASIAGSLSSIGNYNNSPADILVSIIYSEDSAGNSIAPGDSTRSDAA</sequence>
<name>A0A9W8LT54_9FUNG</name>
<organism evidence="3 4">
    <name type="scientific">Coemansia guatemalensis</name>
    <dbReference type="NCBI Taxonomy" id="2761395"/>
    <lineage>
        <taxon>Eukaryota</taxon>
        <taxon>Fungi</taxon>
        <taxon>Fungi incertae sedis</taxon>
        <taxon>Zoopagomycota</taxon>
        <taxon>Kickxellomycotina</taxon>
        <taxon>Kickxellomycetes</taxon>
        <taxon>Kickxellales</taxon>
        <taxon>Kickxellaceae</taxon>
        <taxon>Coemansia</taxon>
    </lineage>
</organism>
<proteinExistence type="predicted"/>
<feature type="region of interest" description="Disordered" evidence="1">
    <location>
        <begin position="451"/>
        <end position="486"/>
    </location>
</feature>
<dbReference type="EMBL" id="JANBUO010000976">
    <property type="protein sequence ID" value="KAJ2800489.1"/>
    <property type="molecule type" value="Genomic_DNA"/>
</dbReference>
<feature type="compositionally biased region" description="Low complexity" evidence="1">
    <location>
        <begin position="456"/>
        <end position="467"/>
    </location>
</feature>
<evidence type="ECO:0000313" key="4">
    <source>
        <dbReference type="Proteomes" id="UP001140094"/>
    </source>
</evidence>
<evidence type="ECO:0000256" key="2">
    <source>
        <dbReference type="SAM" id="SignalP"/>
    </source>
</evidence>
<keyword evidence="2" id="KW-0732">Signal</keyword>
<gene>
    <name evidence="3" type="ORF">H4R20_004040</name>
</gene>
<dbReference type="Proteomes" id="UP001140094">
    <property type="component" value="Unassembled WGS sequence"/>
</dbReference>
<comment type="caution">
    <text evidence="3">The sequence shown here is derived from an EMBL/GenBank/DDBJ whole genome shotgun (WGS) entry which is preliminary data.</text>
</comment>
<evidence type="ECO:0000313" key="3">
    <source>
        <dbReference type="EMBL" id="KAJ2800489.1"/>
    </source>
</evidence>
<reference evidence="3" key="1">
    <citation type="submission" date="2022-07" db="EMBL/GenBank/DDBJ databases">
        <title>Phylogenomic reconstructions and comparative analyses of Kickxellomycotina fungi.</title>
        <authorList>
            <person name="Reynolds N.K."/>
            <person name="Stajich J.E."/>
            <person name="Barry K."/>
            <person name="Grigoriev I.V."/>
            <person name="Crous P."/>
            <person name="Smith M.E."/>
        </authorList>
    </citation>
    <scope>NUCLEOTIDE SEQUENCE</scope>
    <source>
        <strain evidence="3">NRRL 1565</strain>
    </source>
</reference>
<dbReference type="AlphaFoldDB" id="A0A9W8LT54"/>
<accession>A0A9W8LT54</accession>